<reference evidence="14 15" key="1">
    <citation type="submission" date="2018-02" db="EMBL/GenBank/DDBJ databases">
        <title>Genomic Encyclopedia of Archaeal and Bacterial Type Strains, Phase II (KMG-II): from individual species to whole genera.</title>
        <authorList>
            <person name="Goeker M."/>
        </authorList>
    </citation>
    <scope>NUCLEOTIDE SEQUENCE [LARGE SCALE GENOMIC DNA]</scope>
    <source>
        <strain evidence="14 15">DSM 22857</strain>
    </source>
</reference>
<evidence type="ECO:0000256" key="11">
    <source>
        <dbReference type="ARBA" id="ARBA00023163"/>
    </source>
</evidence>
<dbReference type="PROSITE" id="PS51674">
    <property type="entry name" value="4FE4S_WBL"/>
    <property type="match status" value="1"/>
</dbReference>
<keyword evidence="9 12" id="KW-0238">DNA-binding</keyword>
<dbReference type="HAMAP" id="MF_01479">
    <property type="entry name" value="WhiB"/>
    <property type="match status" value="1"/>
</dbReference>
<dbReference type="Proteomes" id="UP000239485">
    <property type="component" value="Unassembled WGS sequence"/>
</dbReference>
<keyword evidence="10 12" id="KW-1015">Disulfide bond</keyword>
<sequence length="102" mass="12142">MPDLSRQLRPTSDQWEWQLRGACRAADPEVFFHPELERGAARQRRDAEAVAVCNRCPVLDACREHVMKYREPYGVWGGLTEEDRERMWSQRRREERLTRRAG</sequence>
<comment type="caution">
    <text evidence="14">The sequence shown here is derived from an EMBL/GenBank/DDBJ whole genome shotgun (WGS) entry which is preliminary data.</text>
</comment>
<keyword evidence="3 12" id="KW-0004">4Fe-4S</keyword>
<evidence type="ECO:0000313" key="15">
    <source>
        <dbReference type="Proteomes" id="UP000239485"/>
    </source>
</evidence>
<dbReference type="GO" id="GO:0005737">
    <property type="term" value="C:cytoplasm"/>
    <property type="evidence" value="ECO:0007669"/>
    <property type="project" value="UniProtKB-SubCell"/>
</dbReference>
<feature type="binding site" evidence="12">
    <location>
        <position position="62"/>
    </location>
    <ligand>
        <name>[4Fe-4S] cluster</name>
        <dbReference type="ChEBI" id="CHEBI:49883"/>
    </ligand>
</feature>
<evidence type="ECO:0000256" key="5">
    <source>
        <dbReference type="ARBA" id="ARBA00022723"/>
    </source>
</evidence>
<feature type="binding site" evidence="12">
    <location>
        <position position="53"/>
    </location>
    <ligand>
        <name>[4Fe-4S] cluster</name>
        <dbReference type="ChEBI" id="CHEBI:49883"/>
    </ligand>
</feature>
<evidence type="ECO:0000259" key="13">
    <source>
        <dbReference type="PROSITE" id="PS51674"/>
    </source>
</evidence>
<keyword evidence="7 12" id="KW-0411">Iron-sulfur</keyword>
<accession>A0A2S6IGB2</accession>
<dbReference type="OrthoDB" id="4954884at2"/>
<dbReference type="GO" id="GO:0045892">
    <property type="term" value="P:negative regulation of DNA-templated transcription"/>
    <property type="evidence" value="ECO:0007669"/>
    <property type="project" value="TreeGrafter"/>
</dbReference>
<dbReference type="GO" id="GO:0051539">
    <property type="term" value="F:4 iron, 4 sulfur cluster binding"/>
    <property type="evidence" value="ECO:0007669"/>
    <property type="project" value="UniProtKB-UniRule"/>
</dbReference>
<dbReference type="RefSeq" id="WP_104434072.1">
    <property type="nucleotide sequence ID" value="NZ_PTJD01000011.1"/>
</dbReference>
<feature type="binding site" evidence="12">
    <location>
        <position position="56"/>
    </location>
    <ligand>
        <name>[4Fe-4S] cluster</name>
        <dbReference type="ChEBI" id="CHEBI:49883"/>
    </ligand>
</feature>
<dbReference type="GO" id="GO:0035731">
    <property type="term" value="F:dinitrosyl-iron complex binding"/>
    <property type="evidence" value="ECO:0007669"/>
    <property type="project" value="UniProtKB-UniRule"/>
</dbReference>
<keyword evidence="8 12" id="KW-0805">Transcription regulation</keyword>
<keyword evidence="5 12" id="KW-0479">Metal-binding</keyword>
<comment type="cofactor">
    <cofactor evidence="12">
        <name>[4Fe-4S] cluster</name>
        <dbReference type="ChEBI" id="CHEBI:49883"/>
    </cofactor>
    <text evidence="12">Binds 1 [4Fe-4S] cluster per subunit. Following nitrosylation of the [4Fe-4S] cluster binds 1 [4Fe-8(NO)] cluster per subunit.</text>
</comment>
<dbReference type="GO" id="GO:0003677">
    <property type="term" value="F:DNA binding"/>
    <property type="evidence" value="ECO:0007669"/>
    <property type="project" value="UniProtKB-UniRule"/>
</dbReference>
<comment type="PTM">
    <text evidence="12">The Fe-S cluster can be nitrosylated by nitric oxide (NO).</text>
</comment>
<comment type="PTM">
    <text evidence="12">Upon Fe-S cluster removal intramolecular disulfide bonds are formed.</text>
</comment>
<keyword evidence="4 12" id="KW-0963">Cytoplasm</keyword>
<keyword evidence="6 12" id="KW-0408">Iron</keyword>
<protein>
    <recommendedName>
        <fullName evidence="12">Transcriptional regulator WhiB</fullName>
    </recommendedName>
</protein>
<dbReference type="PANTHER" id="PTHR38839:SF5">
    <property type="entry name" value="TRANSCRIPTIONAL REGULATOR WHID"/>
    <property type="match status" value="1"/>
</dbReference>
<comment type="subcellular location">
    <subcellularLocation>
        <location evidence="1 12">Cytoplasm</location>
    </subcellularLocation>
</comment>
<dbReference type="GO" id="GO:0046872">
    <property type="term" value="F:metal ion binding"/>
    <property type="evidence" value="ECO:0007669"/>
    <property type="project" value="UniProtKB-KW"/>
</dbReference>
<evidence type="ECO:0000256" key="9">
    <source>
        <dbReference type="ARBA" id="ARBA00023125"/>
    </source>
</evidence>
<dbReference type="GO" id="GO:0047134">
    <property type="term" value="F:protein-disulfide reductase [NAD(P)H] activity"/>
    <property type="evidence" value="ECO:0007669"/>
    <property type="project" value="TreeGrafter"/>
</dbReference>
<dbReference type="GO" id="GO:0045454">
    <property type="term" value="P:cell redox homeostasis"/>
    <property type="evidence" value="ECO:0007669"/>
    <property type="project" value="TreeGrafter"/>
</dbReference>
<keyword evidence="11 12" id="KW-0804">Transcription</keyword>
<organism evidence="14 15">
    <name type="scientific">Kineococcus xinjiangensis</name>
    <dbReference type="NCBI Taxonomy" id="512762"/>
    <lineage>
        <taxon>Bacteria</taxon>
        <taxon>Bacillati</taxon>
        <taxon>Actinomycetota</taxon>
        <taxon>Actinomycetes</taxon>
        <taxon>Kineosporiales</taxon>
        <taxon>Kineosporiaceae</taxon>
        <taxon>Kineococcus</taxon>
    </lineage>
</organism>
<evidence type="ECO:0000256" key="1">
    <source>
        <dbReference type="ARBA" id="ARBA00004496"/>
    </source>
</evidence>
<dbReference type="InterPro" id="IPR003482">
    <property type="entry name" value="Whib"/>
</dbReference>
<feature type="domain" description="4Fe-4S Wbl-type" evidence="13">
    <location>
        <begin position="22"/>
        <end position="86"/>
    </location>
</feature>
<evidence type="ECO:0000256" key="8">
    <source>
        <dbReference type="ARBA" id="ARBA00023015"/>
    </source>
</evidence>
<comment type="similarity">
    <text evidence="2 12">Belongs to the WhiB family.</text>
</comment>
<evidence type="ECO:0000313" key="14">
    <source>
        <dbReference type="EMBL" id="PPK93190.1"/>
    </source>
</evidence>
<comment type="function">
    <text evidence="12">Acts as a transcriptional regulator. Probably redox-responsive. The apo- but not holo-form probably binds DNA.</text>
</comment>
<evidence type="ECO:0000256" key="12">
    <source>
        <dbReference type="HAMAP-Rule" id="MF_01479"/>
    </source>
</evidence>
<evidence type="ECO:0000256" key="3">
    <source>
        <dbReference type="ARBA" id="ARBA00022485"/>
    </source>
</evidence>
<evidence type="ECO:0000256" key="7">
    <source>
        <dbReference type="ARBA" id="ARBA00023014"/>
    </source>
</evidence>
<dbReference type="AlphaFoldDB" id="A0A2S6IGB2"/>
<feature type="binding site" evidence="12">
    <location>
        <position position="23"/>
    </location>
    <ligand>
        <name>[4Fe-4S] cluster</name>
        <dbReference type="ChEBI" id="CHEBI:49883"/>
    </ligand>
</feature>
<evidence type="ECO:0000256" key="2">
    <source>
        <dbReference type="ARBA" id="ARBA00006597"/>
    </source>
</evidence>
<proteinExistence type="inferred from homology"/>
<evidence type="ECO:0000256" key="4">
    <source>
        <dbReference type="ARBA" id="ARBA00022490"/>
    </source>
</evidence>
<dbReference type="PANTHER" id="PTHR38839">
    <property type="entry name" value="TRANSCRIPTIONAL REGULATOR WHID-RELATED"/>
    <property type="match status" value="1"/>
</dbReference>
<name>A0A2S6IGB2_9ACTN</name>
<keyword evidence="15" id="KW-1185">Reference proteome</keyword>
<gene>
    <name evidence="12" type="primary">whiB</name>
    <name evidence="14" type="ORF">CLV92_111107</name>
</gene>
<evidence type="ECO:0000256" key="6">
    <source>
        <dbReference type="ARBA" id="ARBA00023004"/>
    </source>
</evidence>
<dbReference type="EMBL" id="PTJD01000011">
    <property type="protein sequence ID" value="PPK93190.1"/>
    <property type="molecule type" value="Genomic_DNA"/>
</dbReference>
<dbReference type="InterPro" id="IPR034768">
    <property type="entry name" value="4FE4S_WBL"/>
</dbReference>
<dbReference type="Pfam" id="PF02467">
    <property type="entry name" value="Whib"/>
    <property type="match status" value="1"/>
</dbReference>
<evidence type="ECO:0000256" key="10">
    <source>
        <dbReference type="ARBA" id="ARBA00023157"/>
    </source>
</evidence>